<evidence type="ECO:0000313" key="1">
    <source>
        <dbReference type="EMBL" id="MPN49539.1"/>
    </source>
</evidence>
<dbReference type="EMBL" id="VSSQ01112868">
    <property type="protein sequence ID" value="MPN49539.1"/>
    <property type="molecule type" value="Genomic_DNA"/>
</dbReference>
<accession>A0A645IGE5</accession>
<dbReference type="AlphaFoldDB" id="A0A645IGE5"/>
<comment type="caution">
    <text evidence="1">The sequence shown here is derived from an EMBL/GenBank/DDBJ whole genome shotgun (WGS) entry which is preliminary data.</text>
</comment>
<organism evidence="1">
    <name type="scientific">bioreactor metagenome</name>
    <dbReference type="NCBI Taxonomy" id="1076179"/>
    <lineage>
        <taxon>unclassified sequences</taxon>
        <taxon>metagenomes</taxon>
        <taxon>ecological metagenomes</taxon>
    </lineage>
</organism>
<sequence length="88" mass="9900">MRRMLLGPPLYLGLYPLEGITVNNGFMRVTDIILRKLPCIFYLPLADVVCYKSLLQPHITNIFFVSEDACDDRFIPQAAVFGGYSSGI</sequence>
<proteinExistence type="predicted"/>
<name>A0A645IGE5_9ZZZZ</name>
<reference evidence="1" key="1">
    <citation type="submission" date="2019-08" db="EMBL/GenBank/DDBJ databases">
        <authorList>
            <person name="Kucharzyk K."/>
            <person name="Murdoch R.W."/>
            <person name="Higgins S."/>
            <person name="Loffler F."/>
        </authorList>
    </citation>
    <scope>NUCLEOTIDE SEQUENCE</scope>
</reference>
<protein>
    <submittedName>
        <fullName evidence="1">Uncharacterized protein</fullName>
    </submittedName>
</protein>
<gene>
    <name evidence="1" type="ORF">SDC9_197160</name>
</gene>